<dbReference type="Pfam" id="PF00057">
    <property type="entry name" value="Ldl_recept_a"/>
    <property type="match status" value="1"/>
</dbReference>
<sequence length="627" mass="68051">MDGSKFRTACIVTALLTLSMISAIPTAAAEGNDSISWGVEYEWENLNADIEAMTGLPYNDIIQDIEDSADYGGFNLTILNIYSGSTSFYVEQWDDSTELQITDNSGDTHTVSTRVTEITLRHGMLYDAGFMVDWDDTTVMGAPSMEVVLSADYETIVVMDLVYTEYVTSDLMLVGSDLDASANWGIGAGMGLYTDISGNGDSFEMDLDAGINMGWAADSISSEWRLEHPSNVLNMMNNGNDFDWECDVNCGKITGSYATTQSYDISLTGLPMDEFGFEADALDLQISDAIPDAGTFDSDDDDWMMDDGLGFEIPYTFGDQQTITIDDGGTTTTATEVMMDPYPPGMSIMLGYSFANAVMGSGDQTTAAEAMMEAFEGWTEDAEETVVFDTFTCDDGEEIPRDYVNDGEDDCADGSDEGVDEEDLASELEELAMNIYGAFEESDFGKNLESVGEKLEFEMEKYEDLELEFPYVDGDYHALWSNEHSRFVGLQLLGETEAGNVYSVLGPETSAYNNNPPVDIHLEYLVGAAADEAEDAAETADTIEELAPVAAHDVSAIVAALGEHAPESMVVEPPAPPEEGEEEESETSMEESESGGLFGLPGPGFISVVFVVIGAAMIARIMPRRQE</sequence>
<keyword evidence="1" id="KW-1015">Disulfide bond</keyword>
<dbReference type="Gene3D" id="4.10.400.10">
    <property type="entry name" value="Low-density Lipoprotein Receptor"/>
    <property type="match status" value="1"/>
</dbReference>
<name>B3V6D9_9ARCH</name>
<dbReference type="AlphaFoldDB" id="B3V6D9"/>
<feature type="compositionally biased region" description="Acidic residues" evidence="2">
    <location>
        <begin position="578"/>
        <end position="593"/>
    </location>
</feature>
<evidence type="ECO:0000256" key="3">
    <source>
        <dbReference type="SAM" id="Phobius"/>
    </source>
</evidence>
<dbReference type="SUPFAM" id="SSF57424">
    <property type="entry name" value="LDL receptor-like module"/>
    <property type="match status" value="1"/>
</dbReference>
<dbReference type="InterPro" id="IPR002172">
    <property type="entry name" value="LDrepeatLR_classA_rpt"/>
</dbReference>
<proteinExistence type="predicted"/>
<evidence type="ECO:0000313" key="4">
    <source>
        <dbReference type="EMBL" id="ACF09863.1"/>
    </source>
</evidence>
<feature type="transmembrane region" description="Helical" evidence="3">
    <location>
        <begin position="597"/>
        <end position="619"/>
    </location>
</feature>
<dbReference type="CDD" id="cd00112">
    <property type="entry name" value="LDLa"/>
    <property type="match status" value="1"/>
</dbReference>
<evidence type="ECO:0000256" key="2">
    <source>
        <dbReference type="SAM" id="MobiDB-lite"/>
    </source>
</evidence>
<keyword evidence="3" id="KW-0812">Transmembrane</keyword>
<protein>
    <submittedName>
        <fullName evidence="4">Uncharacterized protein</fullName>
    </submittedName>
</protein>
<dbReference type="EMBL" id="EU686634">
    <property type="protein sequence ID" value="ACF09863.1"/>
    <property type="molecule type" value="Genomic_DNA"/>
</dbReference>
<dbReference type="SMART" id="SM00192">
    <property type="entry name" value="LDLa"/>
    <property type="match status" value="1"/>
</dbReference>
<organism evidence="4">
    <name type="scientific">uncultured marine group II euryarchaeote KM3-136-D10</name>
    <dbReference type="NCBI Taxonomy" id="526664"/>
    <lineage>
        <taxon>Archaea</taxon>
        <taxon>Methanobacteriati</taxon>
        <taxon>Thermoplasmatota</taxon>
        <taxon>Candidatus Poseidoniia</taxon>
        <taxon>Candidatus Poseidoniales</taxon>
        <taxon>environmental samples</taxon>
    </lineage>
</organism>
<reference evidence="4" key="1">
    <citation type="journal article" date="2008" name="ISME J.">
        <title>Hindsight in the relative abundance, metabolic potential and genome dynamics of uncultivated marine archaea from comparative metagenomic analyses of bathypelagic plankton of different oceanic regions.</title>
        <authorList>
            <person name="Martin-Cuadrado A.B."/>
            <person name="Rodriguez-Valera F."/>
            <person name="Moreira D."/>
            <person name="Alba J.C."/>
            <person name="Ivars-Martinez E."/>
            <person name="Henn M.R."/>
            <person name="Talla E."/>
            <person name="Lopez-Garcia P."/>
        </authorList>
    </citation>
    <scope>NUCLEOTIDE SEQUENCE</scope>
</reference>
<feature type="region of interest" description="Disordered" evidence="2">
    <location>
        <begin position="565"/>
        <end position="598"/>
    </location>
</feature>
<evidence type="ECO:0000256" key="1">
    <source>
        <dbReference type="ARBA" id="ARBA00023157"/>
    </source>
</evidence>
<accession>B3V6D9</accession>
<reference evidence="4" key="2">
    <citation type="submission" date="2008-05" db="EMBL/GenBank/DDBJ databases">
        <authorList>
            <person name="Martin-Cuadrado A.-B."/>
            <person name="Rodriguez-Valera F."/>
            <person name="Moreira D."/>
            <person name="Alba J.-C."/>
            <person name="Ivars-Martinez E."/>
            <person name="Henn M.R."/>
            <person name="Talla E."/>
            <person name="Lopez-Garcia P."/>
        </authorList>
    </citation>
    <scope>NUCLEOTIDE SEQUENCE</scope>
</reference>
<keyword evidence="3" id="KW-1133">Transmembrane helix</keyword>
<dbReference type="InterPro" id="IPR036055">
    <property type="entry name" value="LDL_receptor-like_sf"/>
</dbReference>
<keyword evidence="3" id="KW-0472">Membrane</keyword>